<dbReference type="Gene3D" id="3.90.220.20">
    <property type="entry name" value="DNA methylase specificity domains"/>
    <property type="match status" value="3"/>
</dbReference>
<dbReference type="KEGG" id="hce:HCW_04000"/>
<dbReference type="EMBL" id="CP003479">
    <property type="protein sequence ID" value="AFI04073.1"/>
    <property type="molecule type" value="Genomic_DNA"/>
</dbReference>
<dbReference type="Pfam" id="PF01420">
    <property type="entry name" value="Methylase_S"/>
    <property type="match status" value="2"/>
</dbReference>
<proteinExistence type="inferred from homology"/>
<comment type="similarity">
    <text evidence="2">Belongs to the type-I restriction system S methylase family.</text>
</comment>
<evidence type="ECO:0000259" key="7">
    <source>
        <dbReference type="Pfam" id="PF02384"/>
    </source>
</evidence>
<dbReference type="HOGENOM" id="CLU_003347_0_0_7"/>
<name>I0EMA4_HELC0</name>
<protein>
    <submittedName>
        <fullName evidence="8">Haeiv restriction/modification system</fullName>
    </submittedName>
</protein>
<dbReference type="SUPFAM" id="SSF116734">
    <property type="entry name" value="DNA methylase specificity domain"/>
    <property type="match status" value="2"/>
</dbReference>
<dbReference type="eggNOG" id="COG0732">
    <property type="taxonomic scope" value="Bacteria"/>
</dbReference>
<gene>
    <name evidence="8" type="ordered locus">HCW_04000</name>
</gene>
<dbReference type="RefSeq" id="WP_014660943.1">
    <property type="nucleotide sequence ID" value="NC_017737.1"/>
</dbReference>
<dbReference type="GO" id="GO:0009307">
    <property type="term" value="P:DNA restriction-modification system"/>
    <property type="evidence" value="ECO:0007669"/>
    <property type="project" value="UniProtKB-KW"/>
</dbReference>
<dbReference type="PANTHER" id="PTHR30408">
    <property type="entry name" value="TYPE-1 RESTRICTION ENZYME ECOKI SPECIFICITY PROTEIN"/>
    <property type="match status" value="1"/>
</dbReference>
<dbReference type="Pfam" id="PF02384">
    <property type="entry name" value="N6_Mtase"/>
    <property type="match status" value="1"/>
</dbReference>
<evidence type="ECO:0000313" key="9">
    <source>
        <dbReference type="Proteomes" id="UP000005010"/>
    </source>
</evidence>
<evidence type="ECO:0000256" key="2">
    <source>
        <dbReference type="ARBA" id="ARBA00010923"/>
    </source>
</evidence>
<evidence type="ECO:0000256" key="4">
    <source>
        <dbReference type="ARBA" id="ARBA00023125"/>
    </source>
</evidence>
<evidence type="ECO:0000313" key="8">
    <source>
        <dbReference type="EMBL" id="AFI04073.1"/>
    </source>
</evidence>
<dbReference type="AlphaFoldDB" id="I0EMA4"/>
<keyword evidence="3" id="KW-0680">Restriction system</keyword>
<dbReference type="SUPFAM" id="SSF53335">
    <property type="entry name" value="S-adenosyl-L-methionine-dependent methyltransferases"/>
    <property type="match status" value="1"/>
</dbReference>
<dbReference type="PRINTS" id="PR00507">
    <property type="entry name" value="N12N6MTFRASE"/>
</dbReference>
<accession>I0EMA4</accession>
<dbReference type="PANTHER" id="PTHR30408:SF12">
    <property type="entry name" value="TYPE I RESTRICTION ENZYME MJAVIII SPECIFICITY SUBUNIT"/>
    <property type="match status" value="1"/>
</dbReference>
<evidence type="ECO:0000256" key="5">
    <source>
        <dbReference type="SAM" id="Coils"/>
    </source>
</evidence>
<keyword evidence="9" id="KW-1185">Reference proteome</keyword>
<dbReference type="InterPro" id="IPR003356">
    <property type="entry name" value="DNA_methylase_A-5"/>
</dbReference>
<dbReference type="InterPro" id="IPR029063">
    <property type="entry name" value="SAM-dependent_MTases_sf"/>
</dbReference>
<sequence length="1236" mass="143469">MITKENFKEALKTLGFEENNEILTKTLNNATLKVDFKAQKLIYPSDLIINDKTTCNFEKPENFVVFECVHRLLNQGYFSKHLELERKWQLGRELKSGKADICIKNNENKIICIIECKTPDNKESKEYSKAKNLLETSPHNQLFSYYQQEKSNEFEQFLALYTSEFKEHKVKETYILIGVSKKGYEKASSAIDAWNVWQKDYHGEHAPFGLFEDNAPYEIGKKKVTLDSLKPINESDLKSKYHEFATILRQHNVSGRENAFDKLINLLLCKVSDEKNNSIKDKENQELQFFWKGFTFDEPLKFCDRLQQLYQQGMKEFLNEDITYISEEQIEEAFKLFKNKKNETKDTIKEYFTQLKYYSSNDFAFIDVHNEELFKKNFEVLLKMVKLFQNNKLLESHENQFLSDLFEGFLDNGIKQSEGQFFTPLVIVKFIINSLPYLDKPKVLDYACGAGHFLNEYYKINPKASIVGIEKEYRLSKVAKVSSFMYGANSKIIYNDALKVHKGLKDFNVLIANPPYSVKGFLSTLNESERQNFSLYANCDEKSLESINAIECFFIERATQLLEHNALAGIILPSSILSKDTPILYTKTRELLLKHFKIIAITELSSGTFGKTGTNTITLFLKKKSNTPKEHKHFENLVNAWLEGDFKTNGDLIGQDYLNAYCEYRNFNKQDYKAFLQNDLLESLKENENFKDYTKAFNALYKEPKTKEFKELNKEQQLALKEKELIKFIKLKEQDKMLYFCMTYHQQERVLIVKSPNKSEEAKKFLGYEWSSRKGSEGIKYLNSNNTNNDNEILENQEELKYEGLKNINTPLYNPNDLDDKTKINTLIKSNFNNEILQIPSELKEFVRYANLVDLLDFERLEFNKALNLTSKNKVEIKSKYELVRLGEVASIDWGNTKLTKEIYKENARYKVYSASGQDGTIDFYEHEGEAVILSAIGARCGKCFFATDKWTAIKNTIIIKAKKDILIRYLFEYINNETFWNKSGSAQPFIKLGSASAQKIPLPPLEIQEQILSHLQELDIKREVSQTKINALQQEITNIINNINAPLRKLSELIKINTTSINPLETPNKKFIYIDIDSVNKGTGIIDYSNILQGSNAPSRARRIAPSHSVIISTVRPYLKGFAYIEKEQQDCIFSTGFAILESSELILPKYLYFMFMCLKDLMRQMENAMPKSSYPSINKKDIENFTIPLPPKELQQEIIAQIEILEKEIKTLQNELNTIAPQKERYLKEQLGLE</sequence>
<evidence type="ECO:0000256" key="1">
    <source>
        <dbReference type="ARBA" id="ARBA00006594"/>
    </source>
</evidence>
<dbReference type="GO" id="GO:0032259">
    <property type="term" value="P:methylation"/>
    <property type="evidence" value="ECO:0007669"/>
    <property type="project" value="InterPro"/>
</dbReference>
<dbReference type="InterPro" id="IPR002052">
    <property type="entry name" value="DNA_methylase_N6_adenine_CS"/>
</dbReference>
<dbReference type="STRING" id="182217.HCW_04000"/>
<dbReference type="InterPro" id="IPR052021">
    <property type="entry name" value="Type-I_RS_S_subunit"/>
</dbReference>
<dbReference type="GO" id="GO:0003677">
    <property type="term" value="F:DNA binding"/>
    <property type="evidence" value="ECO:0007669"/>
    <property type="project" value="UniProtKB-KW"/>
</dbReference>
<organism evidence="8 9">
    <name type="scientific">Helicobacter cetorum (strain ATCC BAA-429 / MIT 00-7128)</name>
    <dbReference type="NCBI Taxonomy" id="182217"/>
    <lineage>
        <taxon>Bacteria</taxon>
        <taxon>Pseudomonadati</taxon>
        <taxon>Campylobacterota</taxon>
        <taxon>Epsilonproteobacteria</taxon>
        <taxon>Campylobacterales</taxon>
        <taxon>Helicobacteraceae</taxon>
        <taxon>Helicobacter</taxon>
    </lineage>
</organism>
<dbReference type="InterPro" id="IPR000055">
    <property type="entry name" value="Restrct_endonuc_typeI_TRD"/>
</dbReference>
<evidence type="ECO:0000259" key="6">
    <source>
        <dbReference type="Pfam" id="PF01420"/>
    </source>
</evidence>
<feature type="domain" description="Type I restriction modification DNA specificity" evidence="6">
    <location>
        <begin position="879"/>
        <end position="1034"/>
    </location>
</feature>
<feature type="domain" description="DNA methylase adenine-specific" evidence="7">
    <location>
        <begin position="400"/>
        <end position="691"/>
    </location>
</feature>
<reference evidence="9" key="1">
    <citation type="submission" date="2012-04" db="EMBL/GenBank/DDBJ databases">
        <title>Complete genome sequence of Helicobacter cetorum strain MIT 00-7128.</title>
        <authorList>
            <person name="Kersulyte D."/>
            <person name="Berg D.E."/>
        </authorList>
    </citation>
    <scope>NUCLEOTIDE SEQUENCE [LARGE SCALE GENOMIC DNA]</scope>
    <source>
        <strain evidence="9">MIT 00-7128</strain>
    </source>
</reference>
<comment type="similarity">
    <text evidence="1">Belongs to the N(4)/N(6)-methyltransferase family.</text>
</comment>
<dbReference type="PATRIC" id="fig|182217.3.peg.855"/>
<feature type="coiled-coil region" evidence="5">
    <location>
        <begin position="1016"/>
        <end position="1043"/>
    </location>
</feature>
<dbReference type="CDD" id="cd16961">
    <property type="entry name" value="RMtype1_S_TRD-CR_like"/>
    <property type="match status" value="1"/>
</dbReference>
<keyword evidence="5" id="KW-0175">Coiled coil</keyword>
<dbReference type="PROSITE" id="PS00092">
    <property type="entry name" value="N6_MTASE"/>
    <property type="match status" value="1"/>
</dbReference>
<feature type="domain" description="Type I restriction modification DNA specificity" evidence="6">
    <location>
        <begin position="1049"/>
        <end position="1220"/>
    </location>
</feature>
<dbReference type="REBASE" id="47622">
    <property type="entry name" value="Hce7128ORF4000P"/>
</dbReference>
<keyword evidence="4" id="KW-0238">DNA-binding</keyword>
<dbReference type="GO" id="GO:0008170">
    <property type="term" value="F:N-methyltransferase activity"/>
    <property type="evidence" value="ECO:0007669"/>
    <property type="project" value="InterPro"/>
</dbReference>
<dbReference type="InterPro" id="IPR044946">
    <property type="entry name" value="Restrct_endonuc_typeI_TRD_sf"/>
</dbReference>
<dbReference type="eggNOG" id="COG0286">
    <property type="taxonomic scope" value="Bacteria"/>
</dbReference>
<evidence type="ECO:0000256" key="3">
    <source>
        <dbReference type="ARBA" id="ARBA00022747"/>
    </source>
</evidence>
<dbReference type="Proteomes" id="UP000005010">
    <property type="component" value="Chromosome"/>
</dbReference>
<dbReference type="Gene3D" id="3.40.50.150">
    <property type="entry name" value="Vaccinia Virus protein VP39"/>
    <property type="match status" value="1"/>
</dbReference>